<evidence type="ECO:0000313" key="2">
    <source>
        <dbReference type="EMBL" id="EKS42185.1"/>
    </source>
</evidence>
<dbReference type="HOGENOM" id="CLU_2839914_0_0_5"/>
<dbReference type="Proteomes" id="UP000001096">
    <property type="component" value="Unassembled WGS sequence"/>
</dbReference>
<evidence type="ECO:0000313" key="3">
    <source>
        <dbReference type="Proteomes" id="UP000001096"/>
    </source>
</evidence>
<organism evidence="2 3">
    <name type="scientific">Afipia broomeae ATCC 49717</name>
    <dbReference type="NCBI Taxonomy" id="883078"/>
    <lineage>
        <taxon>Bacteria</taxon>
        <taxon>Pseudomonadati</taxon>
        <taxon>Pseudomonadota</taxon>
        <taxon>Alphaproteobacteria</taxon>
        <taxon>Hyphomicrobiales</taxon>
        <taxon>Nitrobacteraceae</taxon>
        <taxon>Afipia</taxon>
    </lineage>
</organism>
<dbReference type="AlphaFoldDB" id="K8PRN5"/>
<name>K8PRN5_9BRAD</name>
<protein>
    <submittedName>
        <fullName evidence="2">Uncharacterized protein</fullName>
    </submittedName>
</protein>
<feature type="compositionally biased region" description="Polar residues" evidence="1">
    <location>
        <begin position="45"/>
        <end position="54"/>
    </location>
</feature>
<accession>K8PRN5</accession>
<keyword evidence="3" id="KW-1185">Reference proteome</keyword>
<sequence>MFLNNGPAWPGATCTIVVVGASVTKSGTEDTRVIYPNSKRYAGRNENSPGNPKQSRWIADRIDGI</sequence>
<proteinExistence type="predicted"/>
<dbReference type="EMBL" id="AGWX01000001">
    <property type="protein sequence ID" value="EKS42185.1"/>
    <property type="molecule type" value="Genomic_DNA"/>
</dbReference>
<feature type="region of interest" description="Disordered" evidence="1">
    <location>
        <begin position="39"/>
        <end position="65"/>
    </location>
</feature>
<evidence type="ECO:0000256" key="1">
    <source>
        <dbReference type="SAM" id="MobiDB-lite"/>
    </source>
</evidence>
<comment type="caution">
    <text evidence="2">The sequence shown here is derived from an EMBL/GenBank/DDBJ whole genome shotgun (WGS) entry which is preliminary data.</text>
</comment>
<reference evidence="2 3" key="1">
    <citation type="submission" date="2012-04" db="EMBL/GenBank/DDBJ databases">
        <title>The Genome Sequence of Afipia broomeae ATCC 49717.</title>
        <authorList>
            <consortium name="The Broad Institute Genome Sequencing Platform"/>
            <person name="Earl A."/>
            <person name="Ward D."/>
            <person name="Feldgarden M."/>
            <person name="Gevers D."/>
            <person name="Huys G."/>
            <person name="Walker B."/>
            <person name="Young S.K."/>
            <person name="Zeng Q."/>
            <person name="Gargeya S."/>
            <person name="Fitzgerald M."/>
            <person name="Haas B."/>
            <person name="Abouelleil A."/>
            <person name="Alvarado L."/>
            <person name="Arachchi H.M."/>
            <person name="Berlin A."/>
            <person name="Chapman S.B."/>
            <person name="Goldberg J."/>
            <person name="Griggs A."/>
            <person name="Gujja S."/>
            <person name="Hansen M."/>
            <person name="Howarth C."/>
            <person name="Imamovic A."/>
            <person name="Larimer J."/>
            <person name="McCowen C."/>
            <person name="Montmayeur A."/>
            <person name="Murphy C."/>
            <person name="Neiman D."/>
            <person name="Pearson M."/>
            <person name="Priest M."/>
            <person name="Roberts A."/>
            <person name="Saif S."/>
            <person name="Shea T."/>
            <person name="Sisk P."/>
            <person name="Sykes S."/>
            <person name="Wortman J."/>
            <person name="Nusbaum C."/>
            <person name="Birren B."/>
        </authorList>
    </citation>
    <scope>NUCLEOTIDE SEQUENCE [LARGE SCALE GENOMIC DNA]</scope>
    <source>
        <strain evidence="2 3">ATCC 49717</strain>
    </source>
</reference>
<gene>
    <name evidence="2" type="ORF">HMPREF9695_01277</name>
</gene>